<proteinExistence type="predicted"/>
<accession>A0A0B7BVN3</accession>
<feature type="non-terminal residue" evidence="2">
    <location>
        <position position="1"/>
    </location>
</feature>
<evidence type="ECO:0000313" key="2">
    <source>
        <dbReference type="EMBL" id="CEK96220.1"/>
    </source>
</evidence>
<dbReference type="InterPro" id="IPR036397">
    <property type="entry name" value="RNaseH_sf"/>
</dbReference>
<dbReference type="InterPro" id="IPR002156">
    <property type="entry name" value="RNaseH_domain"/>
</dbReference>
<dbReference type="InterPro" id="IPR012337">
    <property type="entry name" value="RNaseH-like_sf"/>
</dbReference>
<name>A0A0B7BVN3_9EUPU</name>
<dbReference type="Gene3D" id="3.30.420.10">
    <property type="entry name" value="Ribonuclease H-like superfamily/Ribonuclease H"/>
    <property type="match status" value="1"/>
</dbReference>
<dbReference type="GO" id="GO:0003676">
    <property type="term" value="F:nucleic acid binding"/>
    <property type="evidence" value="ECO:0007669"/>
    <property type="project" value="InterPro"/>
</dbReference>
<dbReference type="EMBL" id="HACG01049355">
    <property type="protein sequence ID" value="CEK96220.1"/>
    <property type="molecule type" value="Transcribed_RNA"/>
</dbReference>
<dbReference type="GO" id="GO:0004523">
    <property type="term" value="F:RNA-DNA hybrid ribonuclease activity"/>
    <property type="evidence" value="ECO:0007669"/>
    <property type="project" value="InterPro"/>
</dbReference>
<gene>
    <name evidence="2" type="primary">ORF211059</name>
</gene>
<sequence>LSDLRSTLSQLSHESEMLVIQWIPSHCKIKGNEDADRLAKEGAGMPQDDNLVSYEEAKTIVKGYYKAKWEKKYPKHNKNDGYY</sequence>
<organism evidence="2">
    <name type="scientific">Arion vulgaris</name>
    <dbReference type="NCBI Taxonomy" id="1028688"/>
    <lineage>
        <taxon>Eukaryota</taxon>
        <taxon>Metazoa</taxon>
        <taxon>Spiralia</taxon>
        <taxon>Lophotrochozoa</taxon>
        <taxon>Mollusca</taxon>
        <taxon>Gastropoda</taxon>
        <taxon>Heterobranchia</taxon>
        <taxon>Euthyneura</taxon>
        <taxon>Panpulmonata</taxon>
        <taxon>Eupulmonata</taxon>
        <taxon>Stylommatophora</taxon>
        <taxon>Helicina</taxon>
        <taxon>Arionoidea</taxon>
        <taxon>Arionidae</taxon>
        <taxon>Arion</taxon>
    </lineage>
</organism>
<evidence type="ECO:0000259" key="1">
    <source>
        <dbReference type="PROSITE" id="PS50879"/>
    </source>
</evidence>
<feature type="domain" description="RNase H type-1" evidence="1">
    <location>
        <begin position="1"/>
        <end position="44"/>
    </location>
</feature>
<feature type="non-terminal residue" evidence="2">
    <location>
        <position position="83"/>
    </location>
</feature>
<dbReference type="SUPFAM" id="SSF53098">
    <property type="entry name" value="Ribonuclease H-like"/>
    <property type="match status" value="1"/>
</dbReference>
<dbReference type="AlphaFoldDB" id="A0A0B7BVN3"/>
<dbReference type="PROSITE" id="PS50879">
    <property type="entry name" value="RNASE_H_1"/>
    <property type="match status" value="1"/>
</dbReference>
<reference evidence="2" key="1">
    <citation type="submission" date="2014-12" db="EMBL/GenBank/DDBJ databases">
        <title>Insight into the proteome of Arion vulgaris.</title>
        <authorList>
            <person name="Aradska J."/>
            <person name="Bulat T."/>
            <person name="Smidak R."/>
            <person name="Sarate P."/>
            <person name="Gangsoo J."/>
            <person name="Sialana F."/>
            <person name="Bilban M."/>
            <person name="Lubec G."/>
        </authorList>
    </citation>
    <scope>NUCLEOTIDE SEQUENCE</scope>
    <source>
        <tissue evidence="2">Skin</tissue>
    </source>
</reference>
<protein>
    <recommendedName>
        <fullName evidence="1">RNase H type-1 domain-containing protein</fullName>
    </recommendedName>
</protein>